<dbReference type="AlphaFoldDB" id="A0AAW0Y1H0"/>
<dbReference type="GO" id="GO:0005615">
    <property type="term" value="C:extracellular space"/>
    <property type="evidence" value="ECO:0007669"/>
    <property type="project" value="TreeGrafter"/>
</dbReference>
<accession>A0AAW0Y1H0</accession>
<dbReference type="PANTHER" id="PTHR19143">
    <property type="entry name" value="FIBRINOGEN/TENASCIN/ANGIOPOEITIN"/>
    <property type="match status" value="1"/>
</dbReference>
<name>A0AAW0Y1H0_CHEQU</name>
<feature type="domain" description="Fibrinogen C-terminal" evidence="2">
    <location>
        <begin position="125"/>
        <end position="339"/>
    </location>
</feature>
<dbReference type="Gene3D" id="3.90.215.10">
    <property type="entry name" value="Gamma Fibrinogen, chain A, domain 1"/>
    <property type="match status" value="1"/>
</dbReference>
<dbReference type="PANTHER" id="PTHR19143:SF458">
    <property type="entry name" value="FIBRINOGEN C-TERMINAL DOMAIN-CONTAINING PROTEIN-RELATED"/>
    <property type="match status" value="1"/>
</dbReference>
<organism evidence="3 4">
    <name type="scientific">Cherax quadricarinatus</name>
    <name type="common">Australian red claw crayfish</name>
    <dbReference type="NCBI Taxonomy" id="27406"/>
    <lineage>
        <taxon>Eukaryota</taxon>
        <taxon>Metazoa</taxon>
        <taxon>Ecdysozoa</taxon>
        <taxon>Arthropoda</taxon>
        <taxon>Crustacea</taxon>
        <taxon>Multicrustacea</taxon>
        <taxon>Malacostraca</taxon>
        <taxon>Eumalacostraca</taxon>
        <taxon>Eucarida</taxon>
        <taxon>Decapoda</taxon>
        <taxon>Pleocyemata</taxon>
        <taxon>Astacidea</taxon>
        <taxon>Parastacoidea</taxon>
        <taxon>Parastacidae</taxon>
        <taxon>Cherax</taxon>
    </lineage>
</organism>
<evidence type="ECO:0000259" key="2">
    <source>
        <dbReference type="PROSITE" id="PS51406"/>
    </source>
</evidence>
<dbReference type="Pfam" id="PF00147">
    <property type="entry name" value="Fibrinogen_C"/>
    <property type="match status" value="1"/>
</dbReference>
<feature type="region of interest" description="Disordered" evidence="1">
    <location>
        <begin position="106"/>
        <end position="132"/>
    </location>
</feature>
<evidence type="ECO:0000256" key="1">
    <source>
        <dbReference type="SAM" id="MobiDB-lite"/>
    </source>
</evidence>
<gene>
    <name evidence="3" type="ORF">OTU49_000118</name>
</gene>
<sequence length="358" mass="40462">QFAGVYKNLSRLLVSCKYLLPESLVEEELQGKCEESKMRALWACLCVGVLAATSATKLHNLPREAQIQDGKLAMDDHPLQEDDRLDTDQQSLQMEDEGLAQEYQFDPFLNPNRPEADKSNKHKPVNPAGRPRDCADHLISGSTTSGVYKIYPFTCTCNGPVRVWCDMETDGGGWTVFLKRQKQFRQMNFNRTWAEYKDGFGDPSREYWLGNEALYKLIASREYAIRLDLKYKTGISQYNTYSIVKVANEANRYRVSVQGPVSGTASSNCFSLNSFFTTYDNYGDINTGKCAVARGGGWWHHSSCRYGNPTSPYNQGFNYTCYYTTSMVTKVQVKIRPKVCDTAFKSVYLNSKNCGGSK</sequence>
<evidence type="ECO:0000313" key="4">
    <source>
        <dbReference type="Proteomes" id="UP001445076"/>
    </source>
</evidence>
<protein>
    <recommendedName>
        <fullName evidence="2">Fibrinogen C-terminal domain-containing protein</fullName>
    </recommendedName>
</protein>
<dbReference type="InterPro" id="IPR050373">
    <property type="entry name" value="Fibrinogen_C-term_domain"/>
</dbReference>
<dbReference type="SMART" id="SM00186">
    <property type="entry name" value="FBG"/>
    <property type="match status" value="1"/>
</dbReference>
<reference evidence="3 4" key="1">
    <citation type="journal article" date="2024" name="BMC Genomics">
        <title>Genome assembly of redclaw crayfish (Cherax quadricarinatus) provides insights into its immune adaptation and hypoxia tolerance.</title>
        <authorList>
            <person name="Liu Z."/>
            <person name="Zheng J."/>
            <person name="Li H."/>
            <person name="Fang K."/>
            <person name="Wang S."/>
            <person name="He J."/>
            <person name="Zhou D."/>
            <person name="Weng S."/>
            <person name="Chi M."/>
            <person name="Gu Z."/>
            <person name="He J."/>
            <person name="Li F."/>
            <person name="Wang M."/>
        </authorList>
    </citation>
    <scope>NUCLEOTIDE SEQUENCE [LARGE SCALE GENOMIC DNA]</scope>
    <source>
        <strain evidence="3">ZL_2023a</strain>
    </source>
</reference>
<dbReference type="Proteomes" id="UP001445076">
    <property type="component" value="Unassembled WGS sequence"/>
</dbReference>
<keyword evidence="4" id="KW-1185">Reference proteome</keyword>
<dbReference type="SUPFAM" id="SSF56496">
    <property type="entry name" value="Fibrinogen C-terminal domain-like"/>
    <property type="match status" value="1"/>
</dbReference>
<feature type="non-terminal residue" evidence="3">
    <location>
        <position position="1"/>
    </location>
</feature>
<dbReference type="InterPro" id="IPR036056">
    <property type="entry name" value="Fibrinogen-like_C"/>
</dbReference>
<evidence type="ECO:0000313" key="3">
    <source>
        <dbReference type="EMBL" id="KAK8745921.1"/>
    </source>
</evidence>
<proteinExistence type="predicted"/>
<dbReference type="PROSITE" id="PS51406">
    <property type="entry name" value="FIBRINOGEN_C_2"/>
    <property type="match status" value="1"/>
</dbReference>
<dbReference type="InterPro" id="IPR014716">
    <property type="entry name" value="Fibrinogen_a/b/g_C_1"/>
</dbReference>
<dbReference type="InterPro" id="IPR002181">
    <property type="entry name" value="Fibrinogen_a/b/g_C_dom"/>
</dbReference>
<comment type="caution">
    <text evidence="3">The sequence shown here is derived from an EMBL/GenBank/DDBJ whole genome shotgun (WGS) entry which is preliminary data.</text>
</comment>
<dbReference type="NCBIfam" id="NF040941">
    <property type="entry name" value="GGGWT_bact"/>
    <property type="match status" value="1"/>
</dbReference>
<dbReference type="EMBL" id="JARKIK010000018">
    <property type="protein sequence ID" value="KAK8745921.1"/>
    <property type="molecule type" value="Genomic_DNA"/>
</dbReference>